<dbReference type="SUPFAM" id="SSF53335">
    <property type="entry name" value="S-adenosyl-L-methionine-dependent methyltransferases"/>
    <property type="match status" value="1"/>
</dbReference>
<evidence type="ECO:0000313" key="4">
    <source>
        <dbReference type="Proteomes" id="UP000741282"/>
    </source>
</evidence>
<organism evidence="3 4">
    <name type="scientific">Candidatus Dojkabacteria bacterium</name>
    <dbReference type="NCBI Taxonomy" id="2099670"/>
    <lineage>
        <taxon>Bacteria</taxon>
        <taxon>Candidatus Dojkabacteria</taxon>
    </lineage>
</organism>
<dbReference type="GO" id="GO:0008168">
    <property type="term" value="F:methyltransferase activity"/>
    <property type="evidence" value="ECO:0007669"/>
    <property type="project" value="InterPro"/>
</dbReference>
<gene>
    <name evidence="3" type="ORF">KC685_01310</name>
</gene>
<dbReference type="Proteomes" id="UP000741282">
    <property type="component" value="Unassembled WGS sequence"/>
</dbReference>
<protein>
    <submittedName>
        <fullName evidence="3">TlyA family rRNA (Cytidine-2'-O)-methyltransferase</fullName>
    </submittedName>
</protein>
<proteinExistence type="predicted"/>
<feature type="domain" description="Ribosomal RNA methyltransferase FtsJ" evidence="2">
    <location>
        <begin position="33"/>
        <end position="209"/>
    </location>
</feature>
<name>A0A955I2B9_9BACT</name>
<dbReference type="InterPro" id="IPR047048">
    <property type="entry name" value="TlyA"/>
</dbReference>
<comment type="caution">
    <text evidence="3">The sequence shown here is derived from an EMBL/GenBank/DDBJ whole genome shotgun (WGS) entry which is preliminary data.</text>
</comment>
<dbReference type="EMBL" id="JAGQLN010000004">
    <property type="protein sequence ID" value="MCA9376542.1"/>
    <property type="molecule type" value="Genomic_DNA"/>
</dbReference>
<dbReference type="Pfam" id="PF01728">
    <property type="entry name" value="FtsJ"/>
    <property type="match status" value="1"/>
</dbReference>
<evidence type="ECO:0000259" key="2">
    <source>
        <dbReference type="Pfam" id="PF01728"/>
    </source>
</evidence>
<evidence type="ECO:0000313" key="3">
    <source>
        <dbReference type="EMBL" id="MCA9376542.1"/>
    </source>
</evidence>
<dbReference type="GO" id="GO:0003723">
    <property type="term" value="F:RNA binding"/>
    <property type="evidence" value="ECO:0007669"/>
    <property type="project" value="UniProtKB-KW"/>
</dbReference>
<reference evidence="3" key="1">
    <citation type="submission" date="2020-04" db="EMBL/GenBank/DDBJ databases">
        <authorList>
            <person name="Zhang T."/>
        </authorList>
    </citation>
    <scope>NUCLEOTIDE SEQUENCE</scope>
    <source>
        <strain evidence="3">HKST-UBA17</strain>
    </source>
</reference>
<sequence>MNISDQIRRSIVPHTLSLFKHGKIRSMTEHKRFVSRAGEKLEHAIQYFNVEIDGLVCADLGSNTGGFVDCLLAHGAKKVYSIDTGYGVLDWKLRNSPTVVVMERTNAMHVSLPEKMDLVTIDVSWTKQEKILPNSIKLLQSDGQILSLVKLHYESPNIWLSEGKLHDDKIQDVIDIVITKITSLGLNIQGYVRSPIVGKKAGNTEYLFHITL</sequence>
<keyword evidence="1" id="KW-0694">RNA-binding</keyword>
<dbReference type="Gene3D" id="3.40.50.150">
    <property type="entry name" value="Vaccinia Virus protein VP39"/>
    <property type="match status" value="1"/>
</dbReference>
<dbReference type="PANTHER" id="PTHR32319:SF0">
    <property type="entry name" value="BACTERIAL HEMOLYSIN-LIKE PROTEIN"/>
    <property type="match status" value="1"/>
</dbReference>
<dbReference type="AlphaFoldDB" id="A0A955I2B9"/>
<evidence type="ECO:0000256" key="1">
    <source>
        <dbReference type="ARBA" id="ARBA00022884"/>
    </source>
</evidence>
<dbReference type="GO" id="GO:0032259">
    <property type="term" value="P:methylation"/>
    <property type="evidence" value="ECO:0007669"/>
    <property type="project" value="InterPro"/>
</dbReference>
<dbReference type="InterPro" id="IPR002877">
    <property type="entry name" value="RNA_MeTrfase_FtsJ_dom"/>
</dbReference>
<dbReference type="InterPro" id="IPR029063">
    <property type="entry name" value="SAM-dependent_MTases_sf"/>
</dbReference>
<accession>A0A955I2B9</accession>
<reference evidence="3" key="2">
    <citation type="journal article" date="2021" name="Microbiome">
        <title>Successional dynamics and alternative stable states in a saline activated sludge microbial community over 9 years.</title>
        <authorList>
            <person name="Wang Y."/>
            <person name="Ye J."/>
            <person name="Ju F."/>
            <person name="Liu L."/>
            <person name="Boyd J.A."/>
            <person name="Deng Y."/>
            <person name="Parks D.H."/>
            <person name="Jiang X."/>
            <person name="Yin X."/>
            <person name="Woodcroft B.J."/>
            <person name="Tyson G.W."/>
            <person name="Hugenholtz P."/>
            <person name="Polz M.F."/>
            <person name="Zhang T."/>
        </authorList>
    </citation>
    <scope>NUCLEOTIDE SEQUENCE</scope>
    <source>
        <strain evidence="3">HKST-UBA17</strain>
    </source>
</reference>
<dbReference type="PANTHER" id="PTHR32319">
    <property type="entry name" value="BACTERIAL HEMOLYSIN-LIKE PROTEIN"/>
    <property type="match status" value="1"/>
</dbReference>